<evidence type="ECO:0000256" key="1">
    <source>
        <dbReference type="ARBA" id="ARBA00001917"/>
    </source>
</evidence>
<comment type="cofactor">
    <cofactor evidence="1">
        <name>FMN</name>
        <dbReference type="ChEBI" id="CHEBI:58210"/>
    </cofactor>
</comment>
<dbReference type="InterPro" id="IPR005025">
    <property type="entry name" value="FMN_Rdtase-like_dom"/>
</dbReference>
<dbReference type="Gene3D" id="3.40.50.360">
    <property type="match status" value="1"/>
</dbReference>
<dbReference type="EMBL" id="CP002117">
    <property type="protein sequence ID" value="ADN36480.1"/>
    <property type="molecule type" value="Genomic_DNA"/>
</dbReference>
<dbReference type="AlphaFoldDB" id="E1RHU2"/>
<feature type="domain" description="NADPH-dependent FMN reductase-like" evidence="6">
    <location>
        <begin position="1"/>
        <end position="109"/>
    </location>
</feature>
<dbReference type="Pfam" id="PF03358">
    <property type="entry name" value="FMN_red"/>
    <property type="match status" value="1"/>
</dbReference>
<dbReference type="STRING" id="679926.Mpet_1727"/>
<dbReference type="OrthoDB" id="9059at2157"/>
<keyword evidence="4" id="KW-0288">FMN</keyword>
<comment type="similarity">
    <text evidence="5">Belongs to the SsuE family. Isf subfamily.</text>
</comment>
<keyword evidence="8" id="KW-1185">Reference proteome</keyword>
<comment type="cofactor">
    <cofactor evidence="2">
        <name>[4Fe-4S] cluster</name>
        <dbReference type="ChEBI" id="CHEBI:49883"/>
    </cofactor>
</comment>
<dbReference type="InterPro" id="IPR029039">
    <property type="entry name" value="Flavoprotein-like_sf"/>
</dbReference>
<evidence type="ECO:0000256" key="5">
    <source>
        <dbReference type="ARBA" id="ARBA00038292"/>
    </source>
</evidence>
<protein>
    <submittedName>
        <fullName evidence="7">NADPH-dependent FMN reductase</fullName>
    </submittedName>
</protein>
<dbReference type="Proteomes" id="UP000006565">
    <property type="component" value="Chromosome"/>
</dbReference>
<proteinExistence type="inferred from homology"/>
<accession>E1RHU2</accession>
<dbReference type="SUPFAM" id="SSF52218">
    <property type="entry name" value="Flavoproteins"/>
    <property type="match status" value="1"/>
</dbReference>
<dbReference type="GeneID" id="9744200"/>
<dbReference type="GO" id="GO:0016491">
    <property type="term" value="F:oxidoreductase activity"/>
    <property type="evidence" value="ECO:0007669"/>
    <property type="project" value="InterPro"/>
</dbReference>
<evidence type="ECO:0000256" key="2">
    <source>
        <dbReference type="ARBA" id="ARBA00001966"/>
    </source>
</evidence>
<reference evidence="7 8" key="1">
    <citation type="journal article" date="2010" name="Stand. Genomic Sci.">
        <title>Complete genome sequence of Methanoplanus petrolearius type strain (SEBR 4847).</title>
        <authorList>
            <person name="Brambilla E."/>
            <person name="Djao O.D."/>
            <person name="Daligault H."/>
            <person name="Lapidus A."/>
            <person name="Lucas S."/>
            <person name="Hammon N."/>
            <person name="Nolan M."/>
            <person name="Tice H."/>
            <person name="Cheng J.F."/>
            <person name="Han C."/>
            <person name="Tapia R."/>
            <person name="Goodwin L."/>
            <person name="Pitluck S."/>
            <person name="Liolios K."/>
            <person name="Ivanova N."/>
            <person name="Mavromatis K."/>
            <person name="Mikhailova N."/>
            <person name="Pati A."/>
            <person name="Chen A."/>
            <person name="Palaniappan K."/>
            <person name="Land M."/>
            <person name="Hauser L."/>
            <person name="Chang Y.J."/>
            <person name="Jeffries C.D."/>
            <person name="Rohde M."/>
            <person name="Spring S."/>
            <person name="Sikorski J."/>
            <person name="Goker M."/>
            <person name="Woyke T."/>
            <person name="Bristow J."/>
            <person name="Eisen J.A."/>
            <person name="Markowitz V."/>
            <person name="Hugenholtz P."/>
            <person name="Kyrpides N.C."/>
            <person name="Klenk H.P."/>
        </authorList>
    </citation>
    <scope>NUCLEOTIDE SEQUENCE [LARGE SCALE GENOMIC DNA]</scope>
    <source>
        <strain evidence="8">DSM 11571 / OCM 486 / SEBR 4847</strain>
    </source>
</reference>
<organism evidence="7 8">
    <name type="scientific">Methanolacinia petrolearia (strain DSM 11571 / OCM 486 / SEBR 4847)</name>
    <name type="common">Methanoplanus petrolearius</name>
    <dbReference type="NCBI Taxonomy" id="679926"/>
    <lineage>
        <taxon>Archaea</taxon>
        <taxon>Methanobacteriati</taxon>
        <taxon>Methanobacteriota</taxon>
        <taxon>Stenosarchaea group</taxon>
        <taxon>Methanomicrobia</taxon>
        <taxon>Methanomicrobiales</taxon>
        <taxon>Methanomicrobiaceae</taxon>
        <taxon>Methanolacinia</taxon>
    </lineage>
</organism>
<dbReference type="RefSeq" id="WP_013329657.1">
    <property type="nucleotide sequence ID" value="NC_014507.1"/>
</dbReference>
<dbReference type="PANTHER" id="PTHR43278">
    <property type="entry name" value="NAD(P)H-DEPENDENT FMN-CONTAINING OXIDOREDUCTASE YWQN-RELATED"/>
    <property type="match status" value="1"/>
</dbReference>
<name>E1RHU2_METP4</name>
<evidence type="ECO:0000256" key="3">
    <source>
        <dbReference type="ARBA" id="ARBA00022630"/>
    </source>
</evidence>
<evidence type="ECO:0000259" key="6">
    <source>
        <dbReference type="Pfam" id="PF03358"/>
    </source>
</evidence>
<dbReference type="InterPro" id="IPR051796">
    <property type="entry name" value="ISF_SsuE-like"/>
</dbReference>
<dbReference type="PANTHER" id="PTHR43278:SF2">
    <property type="entry name" value="IRON-SULFUR FLAVOPROTEIN"/>
    <property type="match status" value="1"/>
</dbReference>
<evidence type="ECO:0000313" key="8">
    <source>
        <dbReference type="Proteomes" id="UP000006565"/>
    </source>
</evidence>
<evidence type="ECO:0000313" key="7">
    <source>
        <dbReference type="EMBL" id="ADN36480.1"/>
    </source>
</evidence>
<sequence length="193" mass="21979">MKILGTGGSPRKGGNTDIILKEILRGAGDAGHETEAVFLRDYTINSCTGCEKCRKDLTCTRFNDGMNLIYPKIEEADVMILASPVYNYNVTAIMKSFIDRLYPYYIFSDDRPRKYTSRLMDRKRLAVVFSVCEQTDSREMGFAEEAMSRPLEALGYQIYLSFPICGFFDRKAVLGDENILKEVYLMGKNLPDR</sequence>
<evidence type="ECO:0000256" key="4">
    <source>
        <dbReference type="ARBA" id="ARBA00022643"/>
    </source>
</evidence>
<keyword evidence="3" id="KW-0285">Flavoprotein</keyword>
<dbReference type="eggNOG" id="arCOG02572">
    <property type="taxonomic scope" value="Archaea"/>
</dbReference>
<dbReference type="KEGG" id="mpi:Mpet_1727"/>
<gene>
    <name evidence="7" type="ordered locus">Mpet_1727</name>
</gene>
<dbReference type="HOGENOM" id="CLU_050993_4_2_2"/>